<proteinExistence type="predicted"/>
<keyword evidence="1" id="KW-0812">Transmembrane</keyword>
<evidence type="ECO:0000313" key="2">
    <source>
        <dbReference type="EMBL" id="PTB91886.1"/>
    </source>
</evidence>
<comment type="caution">
    <text evidence="2">The sequence shown here is derived from an EMBL/GenBank/DDBJ whole genome shotgun (WGS) entry which is preliminary data.</text>
</comment>
<organism evidence="2 3">
    <name type="scientific">Marivirga lumbricoides</name>
    <dbReference type="NCBI Taxonomy" id="1046115"/>
    <lineage>
        <taxon>Bacteria</taxon>
        <taxon>Pseudomonadati</taxon>
        <taxon>Bacteroidota</taxon>
        <taxon>Cytophagia</taxon>
        <taxon>Cytophagales</taxon>
        <taxon>Marivirgaceae</taxon>
        <taxon>Marivirga</taxon>
    </lineage>
</organism>
<dbReference type="Proteomes" id="UP000240608">
    <property type="component" value="Unassembled WGS sequence"/>
</dbReference>
<evidence type="ECO:0000313" key="3">
    <source>
        <dbReference type="Proteomes" id="UP000240608"/>
    </source>
</evidence>
<sequence length="138" mass="16113">MAYTPEFAEKVIDNGLQQYRDLQNLFRSEQSKFGYFIISLTVSSIAFTVYQTTDEALNIYHSLLGVAIITWGLSVYFGISSIMHTNTLVFHSSEYYAIGFNFKNKKYNKTEVYKLLQEKRKVIDEIKDQYTISGQWQM</sequence>
<evidence type="ECO:0000256" key="1">
    <source>
        <dbReference type="SAM" id="Phobius"/>
    </source>
</evidence>
<dbReference type="EMBL" id="PYVU01000292">
    <property type="protein sequence ID" value="PTB91886.1"/>
    <property type="molecule type" value="Genomic_DNA"/>
</dbReference>
<reference evidence="2 3" key="1">
    <citation type="submission" date="2018-03" db="EMBL/GenBank/DDBJ databases">
        <title>Cross-interface Injection: A General Nanoliter Liquid Handling Method Applied to Single Cells Genome Amplification Automated Nanoliter Liquid Handling Applied to Single Cell Multiple Displacement Amplification.</title>
        <authorList>
            <person name="Yun J."/>
            <person name="Xu P."/>
            <person name="Xu J."/>
            <person name="Dai X."/>
            <person name="Wang Y."/>
            <person name="Zheng X."/>
            <person name="Cao C."/>
            <person name="Yi Q."/>
            <person name="Zhu Y."/>
            <person name="Wang L."/>
            <person name="Dong Z."/>
            <person name="Huang Y."/>
            <person name="Huang L."/>
            <person name="Du W."/>
        </authorList>
    </citation>
    <scope>NUCLEOTIDE SEQUENCE [LARGE SCALE GENOMIC DNA]</scope>
    <source>
        <strain evidence="2 3">Z-D1-2</strain>
    </source>
</reference>
<feature type="transmembrane region" description="Helical" evidence="1">
    <location>
        <begin position="59"/>
        <end position="79"/>
    </location>
</feature>
<feature type="non-terminal residue" evidence="2">
    <location>
        <position position="138"/>
    </location>
</feature>
<dbReference type="AlphaFoldDB" id="A0A2T4DDK1"/>
<keyword evidence="1" id="KW-1133">Transmembrane helix</keyword>
<gene>
    <name evidence="2" type="ORF">C9994_14810</name>
</gene>
<feature type="transmembrane region" description="Helical" evidence="1">
    <location>
        <begin position="33"/>
        <end position="53"/>
    </location>
</feature>
<keyword evidence="1" id="KW-0472">Membrane</keyword>
<name>A0A2T4DDK1_9BACT</name>
<evidence type="ECO:0008006" key="4">
    <source>
        <dbReference type="Google" id="ProtNLM"/>
    </source>
</evidence>
<protein>
    <recommendedName>
        <fullName evidence="4">DUF4231 domain-containing protein</fullName>
    </recommendedName>
</protein>
<accession>A0A2T4DDK1</accession>